<keyword evidence="2" id="KW-1185">Reference proteome</keyword>
<dbReference type="Proteomes" id="UP001107961">
    <property type="component" value="Unassembled WGS sequence"/>
</dbReference>
<dbReference type="EMBL" id="JAJVKT010000007">
    <property type="protein sequence ID" value="MCE7508532.1"/>
    <property type="molecule type" value="Genomic_DNA"/>
</dbReference>
<organism evidence="1 2">
    <name type="scientific">Alloalcanivorax xenomutans</name>
    <dbReference type="NCBI Taxonomy" id="1094342"/>
    <lineage>
        <taxon>Bacteria</taxon>
        <taxon>Pseudomonadati</taxon>
        <taxon>Pseudomonadota</taxon>
        <taxon>Gammaproteobacteria</taxon>
        <taxon>Oceanospirillales</taxon>
        <taxon>Alcanivoracaceae</taxon>
        <taxon>Alloalcanivorax</taxon>
    </lineage>
</organism>
<dbReference type="InterPro" id="IPR019639">
    <property type="entry name" value="DUF2505"/>
</dbReference>
<dbReference type="SUPFAM" id="SSF55961">
    <property type="entry name" value="Bet v1-like"/>
    <property type="match status" value="1"/>
</dbReference>
<gene>
    <name evidence="1" type="ORF">LZG35_07760</name>
</gene>
<dbReference type="AlphaFoldDB" id="A0A9Q3ZHA4"/>
<dbReference type="RefSeq" id="WP_022995990.1">
    <property type="nucleotide sequence ID" value="NZ_CP012331.1"/>
</dbReference>
<dbReference type="GeneID" id="94687187"/>
<dbReference type="KEGG" id="axe:P40_12860"/>
<dbReference type="Pfam" id="PF10698">
    <property type="entry name" value="DUF2505"/>
    <property type="match status" value="1"/>
</dbReference>
<comment type="caution">
    <text evidence="1">The sequence shown here is derived from an EMBL/GenBank/DDBJ whole genome shotgun (WGS) entry which is preliminary data.</text>
</comment>
<sequence>MEMTVERRYPVDVETLYAILTSKAFFEQRYAWGKVEDYRFDAFEQTEDGALIRIVQPITIRADKIPGFARRFLPTRADLTTEFRWHPAPEGGYRAEYRFALGNVPVKVSGTMTLLPGSDGGGESRQITQVAVRSSVPLVGGKLEKLIGQRFDQALEGDYRATLRYIKEKQ</sequence>
<accession>A0A9Q3ZHA4</accession>
<protein>
    <submittedName>
        <fullName evidence="1">DUF2505 domain-containing protein</fullName>
    </submittedName>
</protein>
<proteinExistence type="predicted"/>
<evidence type="ECO:0000313" key="2">
    <source>
        <dbReference type="Proteomes" id="UP001107961"/>
    </source>
</evidence>
<name>A0A9Q3ZHA4_9GAMM</name>
<evidence type="ECO:0000313" key="1">
    <source>
        <dbReference type="EMBL" id="MCE7508532.1"/>
    </source>
</evidence>
<reference evidence="1" key="1">
    <citation type="submission" date="2022-01" db="EMBL/GenBank/DDBJ databases">
        <authorList>
            <person name="Karlyshev A.V."/>
            <person name="Jaspars M."/>
        </authorList>
    </citation>
    <scope>NUCLEOTIDE SEQUENCE</scope>
    <source>
        <strain evidence="1">AGSA3-2</strain>
    </source>
</reference>